<dbReference type="Pfam" id="PF00702">
    <property type="entry name" value="Hydrolase"/>
    <property type="match status" value="1"/>
</dbReference>
<name>A0A542CSS8_AMYCI</name>
<sequence>MNNDLYGTALSAGWGGMLDAMNVPVPKSRPEVVLFDVFETLLQLDALRVRFAEVGRPGHELELFFARTLRDGMAYTLAGEAPPFREVAREQLAITSGHTLSEDRIDHVLAGFAELPAQPDADPALRLLAEAGVPRYALTHGSAAVAESALAGAGLRESLAGVLSAEEIRSFKPPARVYHWACEQVGSAPERTALVAVHSWDVHGAARAGLLAGFATRLEGGVPGTVQRPHVVAERLDEVVVGLLAAG</sequence>
<comment type="caution">
    <text evidence="2">The sequence shown here is derived from an EMBL/GenBank/DDBJ whole genome shotgun (WGS) entry which is preliminary data.</text>
</comment>
<evidence type="ECO:0000256" key="1">
    <source>
        <dbReference type="ARBA" id="ARBA00022801"/>
    </source>
</evidence>
<dbReference type="Gene3D" id="1.10.150.240">
    <property type="entry name" value="Putative phosphatase, domain 2"/>
    <property type="match status" value="1"/>
</dbReference>
<evidence type="ECO:0000313" key="3">
    <source>
        <dbReference type="Proteomes" id="UP000320876"/>
    </source>
</evidence>
<dbReference type="PANTHER" id="PTHR43316:SF3">
    <property type="entry name" value="HALOACID DEHALOGENASE, TYPE II (AFU_ORTHOLOGUE AFUA_2G07750)-RELATED"/>
    <property type="match status" value="1"/>
</dbReference>
<accession>A0A542CSS8</accession>
<keyword evidence="3" id="KW-1185">Reference proteome</keyword>
<organism evidence="2 3">
    <name type="scientific">Amycolatopsis cihanbeyliensis</name>
    <dbReference type="NCBI Taxonomy" id="1128664"/>
    <lineage>
        <taxon>Bacteria</taxon>
        <taxon>Bacillati</taxon>
        <taxon>Actinomycetota</taxon>
        <taxon>Actinomycetes</taxon>
        <taxon>Pseudonocardiales</taxon>
        <taxon>Pseudonocardiaceae</taxon>
        <taxon>Amycolatopsis</taxon>
    </lineage>
</organism>
<dbReference type="InterPro" id="IPR036412">
    <property type="entry name" value="HAD-like_sf"/>
</dbReference>
<reference evidence="2 3" key="1">
    <citation type="submission" date="2019-06" db="EMBL/GenBank/DDBJ databases">
        <title>Sequencing the genomes of 1000 actinobacteria strains.</title>
        <authorList>
            <person name="Klenk H.-P."/>
        </authorList>
    </citation>
    <scope>NUCLEOTIDE SEQUENCE [LARGE SCALE GENOMIC DNA]</scope>
    <source>
        <strain evidence="2 3">DSM 45679</strain>
    </source>
</reference>
<dbReference type="Gene3D" id="3.40.50.1000">
    <property type="entry name" value="HAD superfamily/HAD-like"/>
    <property type="match status" value="1"/>
</dbReference>
<dbReference type="InterPro" id="IPR023198">
    <property type="entry name" value="PGP-like_dom2"/>
</dbReference>
<evidence type="ECO:0000313" key="2">
    <source>
        <dbReference type="EMBL" id="TQI93896.1"/>
    </source>
</evidence>
<dbReference type="SUPFAM" id="SSF56784">
    <property type="entry name" value="HAD-like"/>
    <property type="match status" value="1"/>
</dbReference>
<dbReference type="GO" id="GO:0016787">
    <property type="term" value="F:hydrolase activity"/>
    <property type="evidence" value="ECO:0007669"/>
    <property type="project" value="UniProtKB-KW"/>
</dbReference>
<protein>
    <submittedName>
        <fullName evidence="2">2-haloacid dehalogenase</fullName>
    </submittedName>
</protein>
<keyword evidence="1" id="KW-0378">Hydrolase</keyword>
<dbReference type="InterPro" id="IPR051540">
    <property type="entry name" value="S-2-haloacid_dehalogenase"/>
</dbReference>
<dbReference type="EMBL" id="VFML01000002">
    <property type="protein sequence ID" value="TQI93896.1"/>
    <property type="molecule type" value="Genomic_DNA"/>
</dbReference>
<dbReference type="AlphaFoldDB" id="A0A542CSS8"/>
<dbReference type="PANTHER" id="PTHR43316">
    <property type="entry name" value="HYDROLASE, HALOACID DELAHOGENASE-RELATED"/>
    <property type="match status" value="1"/>
</dbReference>
<dbReference type="Proteomes" id="UP000320876">
    <property type="component" value="Unassembled WGS sequence"/>
</dbReference>
<gene>
    <name evidence="2" type="ORF">FB471_6042</name>
</gene>
<dbReference type="RefSeq" id="WP_246076790.1">
    <property type="nucleotide sequence ID" value="NZ_VFML01000002.1"/>
</dbReference>
<dbReference type="InterPro" id="IPR023214">
    <property type="entry name" value="HAD_sf"/>
</dbReference>
<proteinExistence type="predicted"/>